<dbReference type="AlphaFoldDB" id="A0A2G9SBG2"/>
<dbReference type="OrthoDB" id="10565768at2759"/>
<keyword evidence="2" id="KW-1185">Reference proteome</keyword>
<dbReference type="EMBL" id="KV925815">
    <property type="protein sequence ID" value="PIO37395.1"/>
    <property type="molecule type" value="Genomic_DNA"/>
</dbReference>
<name>A0A2G9SBG2_AQUCT</name>
<dbReference type="Proteomes" id="UP000228934">
    <property type="component" value="Unassembled WGS sequence"/>
</dbReference>
<proteinExistence type="predicted"/>
<protein>
    <submittedName>
        <fullName evidence="1">Uncharacterized protein</fullName>
    </submittedName>
</protein>
<accession>A0A2G9SBG2</accession>
<evidence type="ECO:0000313" key="2">
    <source>
        <dbReference type="Proteomes" id="UP000228934"/>
    </source>
</evidence>
<sequence>MLFTLLVTSNVMADRCIFILYAPNAFANSDITCKRSSDIITVLYIACGKSRAVGGAQQASSTTGCQQKTTGGGGDKTSHDAQIERAAVTGPYYREFHTGLLQRSGRNAQSTPRFKKTTHIDYIIILYIIPEFSFKEKASREKYVVYRC</sequence>
<gene>
    <name evidence="1" type="ORF">AB205_0021050</name>
</gene>
<reference evidence="2" key="1">
    <citation type="journal article" date="2017" name="Nat. Commun.">
        <title>The North American bullfrog draft genome provides insight into hormonal regulation of long noncoding RNA.</title>
        <authorList>
            <person name="Hammond S.A."/>
            <person name="Warren R.L."/>
            <person name="Vandervalk B.P."/>
            <person name="Kucuk E."/>
            <person name="Khan H."/>
            <person name="Gibb E.A."/>
            <person name="Pandoh P."/>
            <person name="Kirk H."/>
            <person name="Zhao Y."/>
            <person name="Jones M."/>
            <person name="Mungall A.J."/>
            <person name="Coope R."/>
            <person name="Pleasance S."/>
            <person name="Moore R.A."/>
            <person name="Holt R.A."/>
            <person name="Round J.M."/>
            <person name="Ohora S."/>
            <person name="Walle B.V."/>
            <person name="Veldhoen N."/>
            <person name="Helbing C.C."/>
            <person name="Birol I."/>
        </authorList>
    </citation>
    <scope>NUCLEOTIDE SEQUENCE [LARGE SCALE GENOMIC DNA]</scope>
</reference>
<organism evidence="1 2">
    <name type="scientific">Aquarana catesbeiana</name>
    <name type="common">American bullfrog</name>
    <name type="synonym">Rana catesbeiana</name>
    <dbReference type="NCBI Taxonomy" id="8400"/>
    <lineage>
        <taxon>Eukaryota</taxon>
        <taxon>Metazoa</taxon>
        <taxon>Chordata</taxon>
        <taxon>Craniata</taxon>
        <taxon>Vertebrata</taxon>
        <taxon>Euteleostomi</taxon>
        <taxon>Amphibia</taxon>
        <taxon>Batrachia</taxon>
        <taxon>Anura</taxon>
        <taxon>Neobatrachia</taxon>
        <taxon>Ranoidea</taxon>
        <taxon>Ranidae</taxon>
        <taxon>Aquarana</taxon>
    </lineage>
</organism>
<evidence type="ECO:0000313" key="1">
    <source>
        <dbReference type="EMBL" id="PIO37395.1"/>
    </source>
</evidence>